<dbReference type="InterPro" id="IPR016187">
    <property type="entry name" value="CTDL_fold"/>
</dbReference>
<evidence type="ECO:0000313" key="3">
    <source>
        <dbReference type="Proteomes" id="UP000887575"/>
    </source>
</evidence>
<dbReference type="SUPFAM" id="SSF53300">
    <property type="entry name" value="vWA-like"/>
    <property type="match status" value="1"/>
</dbReference>
<dbReference type="PROSITE" id="PS50041">
    <property type="entry name" value="C_TYPE_LECTIN_2"/>
    <property type="match status" value="1"/>
</dbReference>
<accession>A0AAF3EUG2</accession>
<dbReference type="Proteomes" id="UP000887575">
    <property type="component" value="Unassembled WGS sequence"/>
</dbReference>
<reference evidence="4" key="1">
    <citation type="submission" date="2024-02" db="UniProtKB">
        <authorList>
            <consortium name="WormBaseParasite"/>
        </authorList>
    </citation>
    <scope>IDENTIFICATION</scope>
</reference>
<evidence type="ECO:0000313" key="4">
    <source>
        <dbReference type="WBParaSite" id="MBELARI_LOCUS17820"/>
    </source>
</evidence>
<organism evidence="3 4">
    <name type="scientific">Mesorhabditis belari</name>
    <dbReference type="NCBI Taxonomy" id="2138241"/>
    <lineage>
        <taxon>Eukaryota</taxon>
        <taxon>Metazoa</taxon>
        <taxon>Ecdysozoa</taxon>
        <taxon>Nematoda</taxon>
        <taxon>Chromadorea</taxon>
        <taxon>Rhabditida</taxon>
        <taxon>Rhabditina</taxon>
        <taxon>Rhabditomorpha</taxon>
        <taxon>Rhabditoidea</taxon>
        <taxon>Rhabditidae</taxon>
        <taxon>Mesorhabditinae</taxon>
        <taxon>Mesorhabditis</taxon>
    </lineage>
</organism>
<protein>
    <recommendedName>
        <fullName evidence="5">VWFA domain-containing protein</fullName>
    </recommendedName>
</protein>
<evidence type="ECO:0008006" key="5">
    <source>
        <dbReference type="Google" id="ProtNLM"/>
    </source>
</evidence>
<sequence length="572" mass="62177">MKLVLALLLPAVLAQQCTIGQGSTQSCANHIAVIVDSTSYMQTAARSQQLAMFINTYLSQFDFSSQSTMVTMGFYGMSDPSVSWSPVFLFFGQSDPTMICDDWQTLISEQNMNNMGVLPIATALVSLYNTTEMNDWNYDQIVWFTASNDQQDIQLSGSLLSNFPNVNLTVVSMGGGDFSSWTGARVLCTPFPFSNGYEATIQRQACRTAAGSNTCNGAITTPMPTTVRPTGAPTTPVPVNYCPCTPSKIWNDIIIVYDGSNVLPQARFQTMITMLQSMIASLPISQQIGQYTRLGVISYASKVTQIANLTKYGSFIDAISDNWSRDNVEATNVKGGIDLARDWFDSTKQHRPNVRKVIILAASTYREGFDTPITTANTFKDNGGVIMVIGYGDLKGESSDVLKQIASPGYFVDATNQQPNFTSILNLLCLSNCFCPDPYKAVSSAPTGEPAEGCYFLSDLQGLQILAARFCSIENNGTLAVTLDQTQKIFAVSKVRTAVPVWVGLTFDPVLQAWTWADGTPFTDQIESGTGACATIRRTNGFNTAFTQRECAGDAYDYACQATPCSTATYCP</sequence>
<proteinExistence type="predicted"/>
<name>A0AAF3EUG2_9BILA</name>
<feature type="domain" description="C-type lectin" evidence="1">
    <location>
        <begin position="454"/>
        <end position="551"/>
    </location>
</feature>
<evidence type="ECO:0000259" key="2">
    <source>
        <dbReference type="PROSITE" id="PS50234"/>
    </source>
</evidence>
<dbReference type="InterPro" id="IPR001304">
    <property type="entry name" value="C-type_lectin-like"/>
</dbReference>
<keyword evidence="3" id="KW-1185">Reference proteome</keyword>
<evidence type="ECO:0000259" key="1">
    <source>
        <dbReference type="PROSITE" id="PS50041"/>
    </source>
</evidence>
<dbReference type="Pfam" id="PF00092">
    <property type="entry name" value="VWA"/>
    <property type="match status" value="1"/>
</dbReference>
<dbReference type="Gene3D" id="3.10.100.10">
    <property type="entry name" value="Mannose-Binding Protein A, subunit A"/>
    <property type="match status" value="1"/>
</dbReference>
<dbReference type="SMART" id="SM00327">
    <property type="entry name" value="VWA"/>
    <property type="match status" value="1"/>
</dbReference>
<dbReference type="SUPFAM" id="SSF56436">
    <property type="entry name" value="C-type lectin-like"/>
    <property type="match status" value="1"/>
</dbReference>
<dbReference type="InterPro" id="IPR036465">
    <property type="entry name" value="vWFA_dom_sf"/>
</dbReference>
<dbReference type="InterPro" id="IPR016186">
    <property type="entry name" value="C-type_lectin-like/link_sf"/>
</dbReference>
<dbReference type="PANTHER" id="PTHR31024:SF3">
    <property type="entry name" value="C-TYPE LECTIN-RELATED"/>
    <property type="match status" value="1"/>
</dbReference>
<feature type="domain" description="VWFA" evidence="2">
    <location>
        <begin position="252"/>
        <end position="428"/>
    </location>
</feature>
<dbReference type="WBParaSite" id="MBELARI_LOCUS17820">
    <property type="protein sequence ID" value="MBELARI_LOCUS17820"/>
    <property type="gene ID" value="MBELARI_LOCUS17820"/>
</dbReference>
<dbReference type="PROSITE" id="PS51257">
    <property type="entry name" value="PROKAR_LIPOPROTEIN"/>
    <property type="match status" value="1"/>
</dbReference>
<dbReference type="InterPro" id="IPR002035">
    <property type="entry name" value="VWF_A"/>
</dbReference>
<dbReference type="Pfam" id="PF00059">
    <property type="entry name" value="Lectin_C"/>
    <property type="match status" value="1"/>
</dbReference>
<dbReference type="AlphaFoldDB" id="A0AAF3EUG2"/>
<dbReference type="Gene3D" id="3.40.50.410">
    <property type="entry name" value="von Willebrand factor, type A domain"/>
    <property type="match status" value="1"/>
</dbReference>
<dbReference type="CDD" id="cd01450">
    <property type="entry name" value="vWFA_subfamily_ECM"/>
    <property type="match status" value="1"/>
</dbReference>
<dbReference type="PROSITE" id="PS50234">
    <property type="entry name" value="VWFA"/>
    <property type="match status" value="1"/>
</dbReference>
<dbReference type="PANTHER" id="PTHR31024">
    <property type="entry name" value="C-TYPE LECTIN"/>
    <property type="match status" value="1"/>
</dbReference>